<proteinExistence type="predicted"/>
<dbReference type="EMBL" id="UAPR01000002">
    <property type="protein sequence ID" value="SPT55137.1"/>
    <property type="molecule type" value="Genomic_DNA"/>
</dbReference>
<dbReference type="GeneID" id="93758096"/>
<keyword evidence="1" id="KW-1133">Transmembrane helix</keyword>
<evidence type="ECO:0000313" key="3">
    <source>
        <dbReference type="Proteomes" id="UP000250192"/>
    </source>
</evidence>
<gene>
    <name evidence="2" type="ORF">NCTC9935_00630</name>
</gene>
<sequence length="151" mass="16043">MTRTDNDVKRRGGLLKRKGAGVTNLGAARQVVGRLFVGGLSAWTGVVSVIGLGCAVVVGFVWLISELILGDPLVALFYLCLPFAVVAIPLGVVGLVDLMAGFTARRRSGDKWDRKRNSTVTVLNAVSVIHVMCWSMVALVAHVLADEMLGP</sequence>
<reference evidence="2 3" key="1">
    <citation type="submission" date="2018-06" db="EMBL/GenBank/DDBJ databases">
        <authorList>
            <consortium name="Pathogen Informatics"/>
            <person name="Doyle S."/>
        </authorList>
    </citation>
    <scope>NUCLEOTIDE SEQUENCE [LARGE SCALE GENOMIC DNA]</scope>
    <source>
        <strain evidence="2 3">NCTC9935</strain>
    </source>
</reference>
<name>A0A2X0VCE4_9ACTO</name>
<organism evidence="2 3">
    <name type="scientific">Schaalia odontolytica</name>
    <dbReference type="NCBI Taxonomy" id="1660"/>
    <lineage>
        <taxon>Bacteria</taxon>
        <taxon>Bacillati</taxon>
        <taxon>Actinomycetota</taxon>
        <taxon>Actinomycetes</taxon>
        <taxon>Actinomycetales</taxon>
        <taxon>Actinomycetaceae</taxon>
        <taxon>Schaalia</taxon>
    </lineage>
</organism>
<evidence type="ECO:0000313" key="2">
    <source>
        <dbReference type="EMBL" id="SPT55137.1"/>
    </source>
</evidence>
<evidence type="ECO:0000256" key="1">
    <source>
        <dbReference type="SAM" id="Phobius"/>
    </source>
</evidence>
<dbReference type="RefSeq" id="WP_111823207.1">
    <property type="nucleotide sequence ID" value="NZ_CBDERX010000023.1"/>
</dbReference>
<accession>A0A2X0VCE4</accession>
<dbReference type="Proteomes" id="UP000250192">
    <property type="component" value="Unassembled WGS sequence"/>
</dbReference>
<keyword evidence="1" id="KW-0812">Transmembrane</keyword>
<feature type="transmembrane region" description="Helical" evidence="1">
    <location>
        <begin position="121"/>
        <end position="145"/>
    </location>
</feature>
<keyword evidence="1" id="KW-0472">Membrane</keyword>
<feature type="transmembrane region" description="Helical" evidence="1">
    <location>
        <begin position="35"/>
        <end position="64"/>
    </location>
</feature>
<dbReference type="AlphaFoldDB" id="A0A2X0VCE4"/>
<protein>
    <submittedName>
        <fullName evidence="2">Uncharacterized protein</fullName>
    </submittedName>
</protein>
<keyword evidence="3" id="KW-1185">Reference proteome</keyword>
<feature type="transmembrane region" description="Helical" evidence="1">
    <location>
        <begin position="76"/>
        <end position="100"/>
    </location>
</feature>